<accession>V6LCN3</accession>
<keyword evidence="3" id="KW-1003">Cell membrane</keyword>
<reference evidence="9 10" key="1">
    <citation type="journal article" date="2014" name="PLoS Genet.">
        <title>The Genome of Spironucleus salmonicida Highlights a Fish Pathogen Adapted to Fluctuating Environments.</title>
        <authorList>
            <person name="Xu F."/>
            <person name="Jerlstrom-Hultqvist J."/>
            <person name="Einarsson E."/>
            <person name="Astvaldsson A."/>
            <person name="Svard S.G."/>
            <person name="Andersson J.O."/>
        </authorList>
    </citation>
    <scope>NUCLEOTIDE SEQUENCE</scope>
    <source>
        <strain evidence="10">ATCC 50377</strain>
    </source>
</reference>
<dbReference type="SUPFAM" id="SSF103473">
    <property type="entry name" value="MFS general substrate transporter"/>
    <property type="match status" value="1"/>
</dbReference>
<feature type="transmembrane region" description="Helical" evidence="7">
    <location>
        <begin position="520"/>
        <end position="543"/>
    </location>
</feature>
<dbReference type="OrthoDB" id="8120565at2759"/>
<dbReference type="AlphaFoldDB" id="V6LCN3"/>
<protein>
    <submittedName>
        <fullName evidence="9">Major facilitator superfamily protein</fullName>
    </submittedName>
</protein>
<evidence type="ECO:0000256" key="7">
    <source>
        <dbReference type="SAM" id="Phobius"/>
    </source>
</evidence>
<keyword evidence="6 7" id="KW-0472">Membrane</keyword>
<feature type="transmembrane region" description="Helical" evidence="7">
    <location>
        <begin position="586"/>
        <end position="607"/>
    </location>
</feature>
<dbReference type="GO" id="GO:0005886">
    <property type="term" value="C:plasma membrane"/>
    <property type="evidence" value="ECO:0007669"/>
    <property type="project" value="UniProtKB-SubCell"/>
</dbReference>
<evidence type="ECO:0000313" key="11">
    <source>
        <dbReference type="Proteomes" id="UP000018208"/>
    </source>
</evidence>
<dbReference type="PANTHER" id="PTHR43414:SF6">
    <property type="entry name" value="MULTIDRUG RESISTANCE PROTEIN MDTG"/>
    <property type="match status" value="1"/>
</dbReference>
<feature type="domain" description="Major facilitator superfamily (MFS) profile" evidence="8">
    <location>
        <begin position="186"/>
        <end position="608"/>
    </location>
</feature>
<feature type="transmembrane region" description="Helical" evidence="7">
    <location>
        <begin position="361"/>
        <end position="385"/>
    </location>
</feature>
<dbReference type="Proteomes" id="UP000018208">
    <property type="component" value="Unassembled WGS sequence"/>
</dbReference>
<dbReference type="InterPro" id="IPR020846">
    <property type="entry name" value="MFS_dom"/>
</dbReference>
<gene>
    <name evidence="9" type="ORF">SS50377_19153</name>
    <name evidence="10" type="ORF">SS50377_26583</name>
</gene>
<evidence type="ECO:0000313" key="9">
    <source>
        <dbReference type="EMBL" id="EST41436.1"/>
    </source>
</evidence>
<dbReference type="Pfam" id="PF07690">
    <property type="entry name" value="MFS_1"/>
    <property type="match status" value="1"/>
</dbReference>
<feature type="transmembrane region" description="Helical" evidence="7">
    <location>
        <begin position="225"/>
        <end position="243"/>
    </location>
</feature>
<dbReference type="InterPro" id="IPR011701">
    <property type="entry name" value="MFS"/>
</dbReference>
<keyword evidence="2" id="KW-0813">Transport</keyword>
<feature type="transmembrane region" description="Helical" evidence="7">
    <location>
        <begin position="188"/>
        <end position="213"/>
    </location>
</feature>
<feature type="transmembrane region" description="Helical" evidence="7">
    <location>
        <begin position="494"/>
        <end position="514"/>
    </location>
</feature>
<dbReference type="PROSITE" id="PS50850">
    <property type="entry name" value="MFS"/>
    <property type="match status" value="1"/>
</dbReference>
<dbReference type="Gene3D" id="1.20.1250.20">
    <property type="entry name" value="MFS general substrate transporter like domains"/>
    <property type="match status" value="1"/>
</dbReference>
<dbReference type="GO" id="GO:0022857">
    <property type="term" value="F:transmembrane transporter activity"/>
    <property type="evidence" value="ECO:0007669"/>
    <property type="project" value="InterPro"/>
</dbReference>
<proteinExistence type="predicted"/>
<keyword evidence="4 7" id="KW-0812">Transmembrane</keyword>
<sequence>MTKDFGLDDYHLAQCKNQHRISQYTSILFKQYNIESDIDSSLMHLFQSQLFTKITQQLQIQVPTVSNINLGVFNEIVLKIQTQIQKDQQEKYNSFLNCYEVLAAHFNIYDMELTFYNMLKNILQIYQQLEQSDNFPSFDFNNNDILKHIPTQAEIQTFISISGADCLSVIDINNNLEHEPKFYSNNLWAVYILLTLSSLSLSLQIINAIYYIAYRGATASDISNLSSYFNLVQIPFSIFWLWISDKIGRKTVYIIINIIYALTSILFIIISYIVDNQIAIIVMQTLRGLQGSGAVLTPISFLMATDLAPPKIRGFVVVLVNVFALTGSLLSFGVQFLFSALPKYKTTPEMTFQEIFLRISFSFFDSQITAMLLFVLNLLIAICFLKESSQSVNLKRYLKKNKLLVKTKKIAVKQKLIINKNIIILFLGYLFSLTADNNLRIGGNYYILKSYGFTNPNESKEFLSTVSIVALAIAILLVSFGTKFLINKIGECRAIILAQYLSIGEAIINFSINPPLNPNIMYLTITTSTIASIYSDSLFLQLLSMYTRPETRGKVMGLFQIGNSIGRTSAGFIVGQMQNYNYRNTLILNTMFQSTCLFLVAILNPPLQRTEMDEAQKQKEENQRRNLLI</sequence>
<evidence type="ECO:0000256" key="5">
    <source>
        <dbReference type="ARBA" id="ARBA00022989"/>
    </source>
</evidence>
<evidence type="ECO:0000256" key="6">
    <source>
        <dbReference type="ARBA" id="ARBA00023136"/>
    </source>
</evidence>
<dbReference type="EMBL" id="KI546170">
    <property type="protein sequence ID" value="EST41436.1"/>
    <property type="molecule type" value="Genomic_DNA"/>
</dbReference>
<evidence type="ECO:0000256" key="1">
    <source>
        <dbReference type="ARBA" id="ARBA00004651"/>
    </source>
</evidence>
<feature type="transmembrane region" description="Helical" evidence="7">
    <location>
        <begin position="315"/>
        <end position="341"/>
    </location>
</feature>
<evidence type="ECO:0000256" key="2">
    <source>
        <dbReference type="ARBA" id="ARBA00022448"/>
    </source>
</evidence>
<keyword evidence="5 7" id="KW-1133">Transmembrane helix</keyword>
<dbReference type="VEuPathDB" id="GiardiaDB:SS50377_26583"/>
<dbReference type="EMBL" id="AUWU02000006">
    <property type="protein sequence ID" value="KAH0572373.1"/>
    <property type="molecule type" value="Genomic_DNA"/>
</dbReference>
<feature type="transmembrane region" description="Helical" evidence="7">
    <location>
        <begin position="416"/>
        <end position="435"/>
    </location>
</feature>
<keyword evidence="11" id="KW-1185">Reference proteome</keyword>
<reference evidence="10" key="2">
    <citation type="submission" date="2020-12" db="EMBL/GenBank/DDBJ databases">
        <title>New Spironucleus salmonicida genome in near-complete chromosomes.</title>
        <authorList>
            <person name="Xu F."/>
            <person name="Kurt Z."/>
            <person name="Jimenez-Gonzalez A."/>
            <person name="Astvaldsson A."/>
            <person name="Andersson J.O."/>
            <person name="Svard S.G."/>
        </authorList>
    </citation>
    <scope>NUCLEOTIDE SEQUENCE</scope>
    <source>
        <strain evidence="10">ATCC 50377</strain>
    </source>
</reference>
<feature type="transmembrane region" description="Helical" evidence="7">
    <location>
        <begin position="252"/>
        <end position="274"/>
    </location>
</feature>
<name>V6LCN3_9EUKA</name>
<comment type="subcellular location">
    <subcellularLocation>
        <location evidence="1">Cell membrane</location>
        <topology evidence="1">Multi-pass membrane protein</topology>
    </subcellularLocation>
</comment>
<organism evidence="9">
    <name type="scientific">Spironucleus salmonicida</name>
    <dbReference type="NCBI Taxonomy" id="348837"/>
    <lineage>
        <taxon>Eukaryota</taxon>
        <taxon>Metamonada</taxon>
        <taxon>Diplomonadida</taxon>
        <taxon>Hexamitidae</taxon>
        <taxon>Hexamitinae</taxon>
        <taxon>Spironucleus</taxon>
    </lineage>
</organism>
<evidence type="ECO:0000313" key="10">
    <source>
        <dbReference type="EMBL" id="KAH0572373.1"/>
    </source>
</evidence>
<evidence type="ECO:0000256" key="4">
    <source>
        <dbReference type="ARBA" id="ARBA00022692"/>
    </source>
</evidence>
<feature type="transmembrane region" description="Helical" evidence="7">
    <location>
        <begin position="462"/>
        <end position="482"/>
    </location>
</feature>
<dbReference type="InterPro" id="IPR036259">
    <property type="entry name" value="MFS_trans_sf"/>
</dbReference>
<evidence type="ECO:0000256" key="3">
    <source>
        <dbReference type="ARBA" id="ARBA00022475"/>
    </source>
</evidence>
<dbReference type="PANTHER" id="PTHR43414">
    <property type="entry name" value="MULTIDRUG RESISTANCE PROTEIN MDTG"/>
    <property type="match status" value="1"/>
</dbReference>
<evidence type="ECO:0000259" key="8">
    <source>
        <dbReference type="PROSITE" id="PS50850"/>
    </source>
</evidence>